<dbReference type="GO" id="GO:0030436">
    <property type="term" value="P:asexual sporulation"/>
    <property type="evidence" value="ECO:0007669"/>
    <property type="project" value="InterPro"/>
</dbReference>
<evidence type="ECO:0000313" key="4">
    <source>
        <dbReference type="EMBL" id="KYH32584.1"/>
    </source>
</evidence>
<feature type="active site" evidence="2">
    <location>
        <position position="179"/>
    </location>
</feature>
<evidence type="ECO:0000256" key="2">
    <source>
        <dbReference type="PIRSR" id="PIRSR018571-1"/>
    </source>
</evidence>
<gene>
    <name evidence="4" type="primary">spoIIGA</name>
    <name evidence="4" type="ORF">MOMUL_11860</name>
</gene>
<dbReference type="NCBIfam" id="TIGR02854">
    <property type="entry name" value="spore_II_GA"/>
    <property type="match status" value="1"/>
</dbReference>
<feature type="transmembrane region" description="Helical" evidence="3">
    <location>
        <begin position="35"/>
        <end position="53"/>
    </location>
</feature>
<reference evidence="4 5" key="1">
    <citation type="submission" date="2016-02" db="EMBL/GenBank/DDBJ databases">
        <title>Genome sequence of Moorella mulderi DSM 14980.</title>
        <authorList>
            <person name="Poehlein A."/>
            <person name="Daniel R."/>
        </authorList>
    </citation>
    <scope>NUCLEOTIDE SEQUENCE [LARGE SCALE GENOMIC DNA]</scope>
    <source>
        <strain evidence="4 5">DSM 14980</strain>
    </source>
</reference>
<dbReference type="PIRSF" id="PIRSF018571">
    <property type="entry name" value="SpoIIGA"/>
    <property type="match status" value="1"/>
</dbReference>
<proteinExistence type="inferred from homology"/>
<dbReference type="AlphaFoldDB" id="A0A151AY54"/>
<dbReference type="Pfam" id="PF03419">
    <property type="entry name" value="Peptidase_U4"/>
    <property type="match status" value="1"/>
</dbReference>
<comment type="function">
    <text evidence="1">Probable aspartic protease that is responsible for the proteolytic cleavage of the RNA polymerase sigma E factor (SigE/spoIIGB) to yield the active peptide in the mother cell during sporulation. Responds to a signal from the forespore that is triggered by the extracellular signal protein SpoIIR.</text>
</comment>
<keyword evidence="5" id="KW-1185">Reference proteome</keyword>
<comment type="caution">
    <text evidence="4">The sequence shown here is derived from an EMBL/GenBank/DDBJ whole genome shotgun (WGS) entry which is preliminary data.</text>
</comment>
<keyword evidence="1" id="KW-0064">Aspartyl protease</keyword>
<feature type="transmembrane region" description="Helical" evidence="3">
    <location>
        <begin position="88"/>
        <end position="109"/>
    </location>
</feature>
<protein>
    <recommendedName>
        <fullName evidence="1">Sporulation sigma-E factor-processing peptidase</fullName>
        <ecNumber evidence="1">3.4.23.-</ecNumber>
    </recommendedName>
    <alternativeName>
        <fullName evidence="1">Membrane-associated aspartic protease</fullName>
    </alternativeName>
    <alternativeName>
        <fullName evidence="1">Stage II sporulation protein GA</fullName>
    </alternativeName>
</protein>
<dbReference type="EC" id="3.4.23.-" evidence="1"/>
<dbReference type="GO" id="GO:0006508">
    <property type="term" value="P:proteolysis"/>
    <property type="evidence" value="ECO:0007669"/>
    <property type="project" value="UniProtKB-KW"/>
</dbReference>
<comment type="similarity">
    <text evidence="1">Belongs to the peptidase U4 family.</text>
</comment>
<evidence type="ECO:0000256" key="1">
    <source>
        <dbReference type="PIRNR" id="PIRNR018571"/>
    </source>
</evidence>
<comment type="subcellular location">
    <subcellularLocation>
        <location evidence="1">Cell membrane</location>
    </subcellularLocation>
</comment>
<feature type="transmembrane region" description="Helical" evidence="3">
    <location>
        <begin position="59"/>
        <end position="76"/>
    </location>
</feature>
<dbReference type="RefSeq" id="WP_062282745.1">
    <property type="nucleotide sequence ID" value="NZ_LTBC01000003.1"/>
</dbReference>
<dbReference type="GO" id="GO:0030435">
    <property type="term" value="P:sporulation resulting in formation of a cellular spore"/>
    <property type="evidence" value="ECO:0007669"/>
    <property type="project" value="UniProtKB-KW"/>
</dbReference>
<evidence type="ECO:0000256" key="3">
    <source>
        <dbReference type="SAM" id="Phobius"/>
    </source>
</evidence>
<feature type="transmembrane region" description="Helical" evidence="3">
    <location>
        <begin position="129"/>
        <end position="150"/>
    </location>
</feature>
<keyword evidence="1 4" id="KW-0378">Hydrolase</keyword>
<evidence type="ECO:0000313" key="5">
    <source>
        <dbReference type="Proteomes" id="UP000075670"/>
    </source>
</evidence>
<feature type="transmembrane region" description="Helical" evidence="3">
    <location>
        <begin position="6"/>
        <end position="23"/>
    </location>
</feature>
<dbReference type="PATRIC" id="fig|1122241.3.peg.1246"/>
<organism evidence="4 5">
    <name type="scientific">Moorella mulderi DSM 14980</name>
    <dbReference type="NCBI Taxonomy" id="1122241"/>
    <lineage>
        <taxon>Bacteria</taxon>
        <taxon>Bacillati</taxon>
        <taxon>Bacillota</taxon>
        <taxon>Clostridia</taxon>
        <taxon>Neomoorellales</taxon>
        <taxon>Neomoorellaceae</taxon>
        <taxon>Neomoorella</taxon>
    </lineage>
</organism>
<accession>A0A151AY54</accession>
<keyword evidence="1" id="KW-1003">Cell membrane</keyword>
<name>A0A151AY54_9FIRM</name>
<dbReference type="GO" id="GO:0005886">
    <property type="term" value="C:plasma membrane"/>
    <property type="evidence" value="ECO:0007669"/>
    <property type="project" value="UniProtKB-SubCell"/>
</dbReference>
<dbReference type="EMBL" id="LTBC01000003">
    <property type="protein sequence ID" value="KYH32584.1"/>
    <property type="molecule type" value="Genomic_DNA"/>
</dbReference>
<sequence length="304" mass="33457">MVYLDVLLAINLFMDYLILWTTARLGQLATTGWRLLAGAAVGAVYSLIILFPGGEWEQVLLVKILFSVIMVLVAFFPLNGRRFLQALVYFYLAAFAMGGAMLGAVYLAGGEAATPVMGGSLVLVHNIRYTWLLVAVAAAGTLAVLGTGWLKKNFWQQVLRLPVIITFAGRQRALKALVDTGNSLRDPLTQRPVIIVEYSALKGLLPEAITEHYGSQEEADLESLVKSLAGSPWATRLRLLPYHSLGRSHGMLLGLRPDEVIVITNERMIKIKDVIVGLYRERLSPEGNYRALLHPDLLQLSMGL</sequence>
<keyword evidence="3" id="KW-0812">Transmembrane</keyword>
<dbReference type="GO" id="GO:0004190">
    <property type="term" value="F:aspartic-type endopeptidase activity"/>
    <property type="evidence" value="ECO:0007669"/>
    <property type="project" value="UniProtKB-KW"/>
</dbReference>
<keyword evidence="1" id="KW-0645">Protease</keyword>
<keyword evidence="3" id="KW-1133">Transmembrane helix</keyword>
<keyword evidence="1" id="KW-0749">Sporulation</keyword>
<keyword evidence="1 3" id="KW-0472">Membrane</keyword>
<dbReference type="Proteomes" id="UP000075670">
    <property type="component" value="Unassembled WGS sequence"/>
</dbReference>
<dbReference type="InterPro" id="IPR005081">
    <property type="entry name" value="SpoIIGA"/>
</dbReference>